<keyword evidence="2" id="KW-0378">Hydrolase</keyword>
<evidence type="ECO:0000313" key="3">
    <source>
        <dbReference type="Proteomes" id="UP001056384"/>
    </source>
</evidence>
<dbReference type="GO" id="GO:0033925">
    <property type="term" value="F:mannosyl-glycoprotein endo-beta-N-acetylglucosaminidase activity"/>
    <property type="evidence" value="ECO:0007669"/>
    <property type="project" value="UniProtKB-EC"/>
</dbReference>
<sequence length="682" mass="76285">MECSPSPSKCAGSGESKRVLDVLKGFTYLASFDELQQWSEEFADPLQRSNTPLVQRARGDDDDERSKVMLIHDYAGGYNDYESAQGVEVFTEQYSCEYLQNVESFVYFSHHLVSVPPPTWTNTCHRNGVKVLGTFIVEPGASQVDSILEQDDLGSYWVARKLACMAKHYDFDGWLVNIEAAFSIFSWSSGRLERFLRQLRAELGQGSQLVWYDALTSFNFVWYQNTLNYLNVSFALAAGSILTNYAWTPELALTGKSRAIQSGLGLGNIYYGIDVYAQNSQHGSKHKRTTWPKVNGGGTGTGMGVQALQSLGVNAGIFAPGWSYEHFSDHNRAVEKSVWQGEPLPHRLPCECLPNKPHDLAPSDLDHGVSRYANHFPAGSEYFFHTTFERAFSRTTGGALRAHLGAQQILPIPQQSHPSPSLRVELRDCPSRCSILMSQVCEDHPHKHQLQLTKLKLSTAKPLRLSMTYRLPVIDLGVMWLQIGFVDQQGRSGFAQHRLSEVGSVAEMEWNLVEPVFDQHELNVKRAISWVDGIYIFHDCESGNRNSPSGAALLEIYEITILPQSAARPNCEILDIVLEKRGTGRAEHNRLVWELDVIPEEDEARLPYSPITGPCAYFTIQIDGRDVGRAYATEFVLRMEMEWAEMLEVEIGGIGFDGKIVCHATALVSTSGMNEGSWVLLE</sequence>
<evidence type="ECO:0000313" key="2">
    <source>
        <dbReference type="EMBL" id="USW49796.1"/>
    </source>
</evidence>
<name>A0A9Q9AS85_9PEZI</name>
<protein>
    <submittedName>
        <fullName evidence="2">Glycoside hydrolase, family 85, cytosolic endo-beta-N-acetylglucosaminidase</fullName>
    </submittedName>
</protein>
<dbReference type="EMBL" id="CP099419">
    <property type="protein sequence ID" value="USW49796.1"/>
    <property type="molecule type" value="Genomic_DNA"/>
</dbReference>
<dbReference type="InterPro" id="IPR005201">
    <property type="entry name" value="TIM_ENGase"/>
</dbReference>
<organism evidence="2 3">
    <name type="scientific">Septoria linicola</name>
    <dbReference type="NCBI Taxonomy" id="215465"/>
    <lineage>
        <taxon>Eukaryota</taxon>
        <taxon>Fungi</taxon>
        <taxon>Dikarya</taxon>
        <taxon>Ascomycota</taxon>
        <taxon>Pezizomycotina</taxon>
        <taxon>Dothideomycetes</taxon>
        <taxon>Dothideomycetidae</taxon>
        <taxon>Mycosphaerellales</taxon>
        <taxon>Mycosphaerellaceae</taxon>
        <taxon>Septoria</taxon>
    </lineage>
</organism>
<dbReference type="InterPro" id="IPR032979">
    <property type="entry name" value="ENGase"/>
</dbReference>
<accession>A0A9Q9AS85</accession>
<keyword evidence="3" id="KW-1185">Reference proteome</keyword>
<dbReference type="GO" id="GO:0005829">
    <property type="term" value="C:cytosol"/>
    <property type="evidence" value="ECO:0007669"/>
    <property type="project" value="UniProtKB-SubCell"/>
</dbReference>
<proteinExistence type="predicted"/>
<dbReference type="PANTHER" id="PTHR13246:SF1">
    <property type="entry name" value="CYTOSOLIC ENDO-BETA-N-ACETYLGLUCOSAMINIDASE"/>
    <property type="match status" value="1"/>
</dbReference>
<dbReference type="Gene3D" id="3.20.20.80">
    <property type="entry name" value="Glycosidases"/>
    <property type="match status" value="1"/>
</dbReference>
<dbReference type="OrthoDB" id="284473at2759"/>
<dbReference type="Pfam" id="PF03644">
    <property type="entry name" value="Glyco_hydro_85"/>
    <property type="match status" value="1"/>
</dbReference>
<dbReference type="AlphaFoldDB" id="A0A9Q9AS85"/>
<dbReference type="PANTHER" id="PTHR13246">
    <property type="entry name" value="ENDO BETA N-ACETYLGLUCOSAMINIDASE"/>
    <property type="match status" value="1"/>
</dbReference>
<dbReference type="Proteomes" id="UP001056384">
    <property type="component" value="Chromosome 2"/>
</dbReference>
<gene>
    <name evidence="2" type="ORF">Slin15195_G031150</name>
</gene>
<feature type="domain" description="Cytosolic endo-beta-N-acetylglucosaminidase TIM barrel" evidence="1">
    <location>
        <begin position="89"/>
        <end position="394"/>
    </location>
</feature>
<reference evidence="2" key="1">
    <citation type="submission" date="2022-06" db="EMBL/GenBank/DDBJ databases">
        <title>Complete genome sequences of two strains of the flax pathogen Septoria linicola.</title>
        <authorList>
            <person name="Lapalu N."/>
            <person name="Simon A."/>
            <person name="Demenou B."/>
            <person name="Paumier D."/>
            <person name="Guillot M.-P."/>
            <person name="Gout L."/>
            <person name="Valade R."/>
        </authorList>
    </citation>
    <scope>NUCLEOTIDE SEQUENCE</scope>
    <source>
        <strain evidence="2">SE15195</strain>
    </source>
</reference>
<evidence type="ECO:0000259" key="1">
    <source>
        <dbReference type="Pfam" id="PF03644"/>
    </source>
</evidence>